<accession>A0A2S6G8Z8</accession>
<name>A0A2S6G8Z8_9GAMM</name>
<dbReference type="Proteomes" id="UP000239446">
    <property type="component" value="Unassembled WGS sequence"/>
</dbReference>
<sequence>MQIRIDRFQYADHQAWRRFIAQQPQATAYHHPAWLQAIQQSYGHPGWLVSAWQDGAMVGVLPVCQLRRPGRDALVSLPFCDLGGPVSEGEDSGSALAEGARTLLDDLGIGRMEIRQRGQPLDEESVIRPDPESLGEKVSLLADLPATPQALFAGFRTKLRSQIRKAEKNGLTATVEYGPEAIDAFYPVFAANMRRLGSPVHARAWFQALQATFGPQLLVGLVRLEQRVVAAGVVLIQGRQACIPWASTLSEYNHLAPNMLLYWQLLSETTRLGCEQFDFGRSSLGEGTYRFKRQWGAWPVELQWQNWHVDGRITSVGGSGPGKLARHSRQLVEACWQRLPLGLANRIGPHLRKHISL</sequence>
<dbReference type="Pfam" id="PF13480">
    <property type="entry name" value="Acetyltransf_6"/>
    <property type="match status" value="1"/>
</dbReference>
<dbReference type="EMBL" id="PTIU01000004">
    <property type="protein sequence ID" value="PPK55721.1"/>
    <property type="molecule type" value="Genomic_DNA"/>
</dbReference>
<evidence type="ECO:0000313" key="3">
    <source>
        <dbReference type="EMBL" id="PPK55721.1"/>
    </source>
</evidence>
<dbReference type="PANTHER" id="PTHR36174">
    <property type="entry name" value="LIPID II:GLYCINE GLYCYLTRANSFERASE"/>
    <property type="match status" value="1"/>
</dbReference>
<dbReference type="EMBL" id="PTIT01000004">
    <property type="protein sequence ID" value="PPK52733.1"/>
    <property type="molecule type" value="Genomic_DNA"/>
</dbReference>
<keyword evidence="5" id="KW-1185">Reference proteome</keyword>
<dbReference type="SUPFAM" id="SSF55729">
    <property type="entry name" value="Acyl-CoA N-acyltransferases (Nat)"/>
    <property type="match status" value="1"/>
</dbReference>
<feature type="domain" description="BioF2-like acetyltransferase" evidence="1">
    <location>
        <begin position="155"/>
        <end position="293"/>
    </location>
</feature>
<evidence type="ECO:0000313" key="2">
    <source>
        <dbReference type="EMBL" id="PPK52733.1"/>
    </source>
</evidence>
<comment type="caution">
    <text evidence="3">The sequence shown here is derived from an EMBL/GenBank/DDBJ whole genome shotgun (WGS) entry which is preliminary data.</text>
</comment>
<dbReference type="InterPro" id="IPR017469">
    <property type="entry name" value="PEP-CTERM_FemAB-rel"/>
</dbReference>
<protein>
    <submittedName>
        <fullName evidence="3">FemAB-related protein (PEP-CTERM system-associated)</fullName>
    </submittedName>
</protein>
<dbReference type="PANTHER" id="PTHR36174:SF1">
    <property type="entry name" value="LIPID II:GLYCINE GLYCYLTRANSFERASE"/>
    <property type="match status" value="1"/>
</dbReference>
<dbReference type="Gene3D" id="3.40.630.30">
    <property type="match status" value="1"/>
</dbReference>
<gene>
    <name evidence="3" type="ORF">B0H24_1004125</name>
    <name evidence="2" type="ORF">BY455_10450</name>
</gene>
<dbReference type="InterPro" id="IPR016181">
    <property type="entry name" value="Acyl_CoA_acyltransferase"/>
</dbReference>
<dbReference type="Proteomes" id="UP000239648">
    <property type="component" value="Unassembled WGS sequence"/>
</dbReference>
<reference evidence="2 5" key="1">
    <citation type="submission" date="2018-02" db="EMBL/GenBank/DDBJ databases">
        <title>Deep subsurface shale carbon reservoir microbial communities from Ohio and West Virginia, USA.</title>
        <authorList>
            <person name="Wrighton K."/>
        </authorList>
    </citation>
    <scope>NUCLEOTIDE SEQUENCE [LARGE SCALE GENOMIC DNA]</scope>
    <source>
        <strain evidence="2 5">UTICA-S1B6</strain>
    </source>
</reference>
<evidence type="ECO:0000259" key="1">
    <source>
        <dbReference type="Pfam" id="PF13480"/>
    </source>
</evidence>
<evidence type="ECO:0000313" key="4">
    <source>
        <dbReference type="Proteomes" id="UP000239446"/>
    </source>
</evidence>
<dbReference type="OrthoDB" id="9773932at2"/>
<reference evidence="3 4" key="2">
    <citation type="submission" date="2018-02" db="EMBL/GenBank/DDBJ databases">
        <title>Subsurface microbial communities from deep shales in Ohio and West Virginia, USA.</title>
        <authorList>
            <person name="Wrighton K."/>
        </authorList>
    </citation>
    <scope>NUCLEOTIDE SEQUENCE [LARGE SCALE GENOMIC DNA]</scope>
    <source>
        <strain evidence="3 4">UTICA-S1B9</strain>
    </source>
</reference>
<dbReference type="AlphaFoldDB" id="A0A2S6G8Z8"/>
<organism evidence="3 4">
    <name type="scientific">Marinobacter persicus</name>
    <dbReference type="NCBI Taxonomy" id="930118"/>
    <lineage>
        <taxon>Bacteria</taxon>
        <taxon>Pseudomonadati</taxon>
        <taxon>Pseudomonadota</taxon>
        <taxon>Gammaproteobacteria</taxon>
        <taxon>Pseudomonadales</taxon>
        <taxon>Marinobacteraceae</taxon>
        <taxon>Marinobacter</taxon>
    </lineage>
</organism>
<dbReference type="RefSeq" id="WP_104415315.1">
    <property type="nucleotide sequence ID" value="NZ_PTIT01000004.1"/>
</dbReference>
<evidence type="ECO:0000313" key="5">
    <source>
        <dbReference type="Proteomes" id="UP000239648"/>
    </source>
</evidence>
<proteinExistence type="predicted"/>
<dbReference type="NCBIfam" id="TIGR03019">
    <property type="entry name" value="pepcterm_femAB"/>
    <property type="match status" value="1"/>
</dbReference>
<dbReference type="InterPro" id="IPR038740">
    <property type="entry name" value="BioF2-like_GNAT_dom"/>
</dbReference>
<dbReference type="InterPro" id="IPR050644">
    <property type="entry name" value="PG_Glycine_Bridge_Synth"/>
</dbReference>